<dbReference type="InterPro" id="IPR001387">
    <property type="entry name" value="Cro/C1-type_HTH"/>
</dbReference>
<dbReference type="OrthoDB" id="4419620at2"/>
<dbReference type="CDD" id="cd00093">
    <property type="entry name" value="HTH_XRE"/>
    <property type="match status" value="1"/>
</dbReference>
<gene>
    <name evidence="2" type="ORF">SAMN05216241_106142</name>
</gene>
<dbReference type="SUPFAM" id="SSF47413">
    <property type="entry name" value="lambda repressor-like DNA-binding domains"/>
    <property type="match status" value="1"/>
</dbReference>
<organism evidence="2 3">
    <name type="scientific">Limimonas halophila</name>
    <dbReference type="NCBI Taxonomy" id="1082479"/>
    <lineage>
        <taxon>Bacteria</taxon>
        <taxon>Pseudomonadati</taxon>
        <taxon>Pseudomonadota</taxon>
        <taxon>Alphaproteobacteria</taxon>
        <taxon>Rhodospirillales</taxon>
        <taxon>Rhodovibrionaceae</taxon>
        <taxon>Limimonas</taxon>
    </lineage>
</organism>
<dbReference type="Proteomes" id="UP000199415">
    <property type="component" value="Unassembled WGS sequence"/>
</dbReference>
<evidence type="ECO:0000313" key="2">
    <source>
        <dbReference type="EMBL" id="SDG18652.1"/>
    </source>
</evidence>
<name>A0A1G7S6S5_9PROT</name>
<reference evidence="2 3" key="1">
    <citation type="submission" date="2016-10" db="EMBL/GenBank/DDBJ databases">
        <authorList>
            <person name="de Groot N.N."/>
        </authorList>
    </citation>
    <scope>NUCLEOTIDE SEQUENCE [LARGE SCALE GENOMIC DNA]</scope>
    <source>
        <strain evidence="2 3">DSM 25584</strain>
    </source>
</reference>
<dbReference type="Pfam" id="PF01381">
    <property type="entry name" value="HTH_3"/>
    <property type="match status" value="1"/>
</dbReference>
<evidence type="ECO:0000259" key="1">
    <source>
        <dbReference type="PROSITE" id="PS50943"/>
    </source>
</evidence>
<proteinExistence type="predicted"/>
<dbReference type="EMBL" id="FNCE01000006">
    <property type="protein sequence ID" value="SDG18652.1"/>
    <property type="molecule type" value="Genomic_DNA"/>
</dbReference>
<sequence>MAGVNVVLGAQLKAARALAGWSQGDLAERSGVGRSTIRNFEAGQSTPQLANLQTLQRTLEAAGVEFTNGDAPGVRYLGPPRDTTA</sequence>
<dbReference type="InterPro" id="IPR010982">
    <property type="entry name" value="Lambda_DNA-bd_dom_sf"/>
</dbReference>
<dbReference type="SMART" id="SM00530">
    <property type="entry name" value="HTH_XRE"/>
    <property type="match status" value="1"/>
</dbReference>
<accession>A0A1G7S6S5</accession>
<dbReference type="GO" id="GO:0003677">
    <property type="term" value="F:DNA binding"/>
    <property type="evidence" value="ECO:0007669"/>
    <property type="project" value="InterPro"/>
</dbReference>
<protein>
    <submittedName>
        <fullName evidence="2">Helix-turn-helix</fullName>
    </submittedName>
</protein>
<keyword evidence="3" id="KW-1185">Reference proteome</keyword>
<dbReference type="PROSITE" id="PS50943">
    <property type="entry name" value="HTH_CROC1"/>
    <property type="match status" value="1"/>
</dbReference>
<feature type="domain" description="HTH cro/C1-type" evidence="1">
    <location>
        <begin position="12"/>
        <end position="66"/>
    </location>
</feature>
<dbReference type="AlphaFoldDB" id="A0A1G7S6S5"/>
<dbReference type="Gene3D" id="1.10.260.40">
    <property type="entry name" value="lambda repressor-like DNA-binding domains"/>
    <property type="match status" value="1"/>
</dbReference>
<dbReference type="RefSeq" id="WP_090020185.1">
    <property type="nucleotide sequence ID" value="NZ_FNCE01000006.1"/>
</dbReference>
<evidence type="ECO:0000313" key="3">
    <source>
        <dbReference type="Proteomes" id="UP000199415"/>
    </source>
</evidence>